<dbReference type="AlphaFoldDB" id="A0A1Y4T0N7"/>
<dbReference type="PANTHER" id="PTHR41324">
    <property type="entry name" value="MEMBRANE PROTEIN-RELATED"/>
    <property type="match status" value="1"/>
</dbReference>
<dbReference type="EMBL" id="NFLJ01000006">
    <property type="protein sequence ID" value="OUQ35766.1"/>
    <property type="molecule type" value="Genomic_DNA"/>
</dbReference>
<proteinExistence type="predicted"/>
<feature type="transmembrane region" description="Helical" evidence="1">
    <location>
        <begin position="12"/>
        <end position="45"/>
    </location>
</feature>
<dbReference type="OrthoDB" id="1641909at2"/>
<evidence type="ECO:0000256" key="1">
    <source>
        <dbReference type="SAM" id="Phobius"/>
    </source>
</evidence>
<reference evidence="2 3" key="1">
    <citation type="journal article" date="2018" name="BMC Genomics">
        <title>Whole genome sequencing and function prediction of 133 gut anaerobes isolated from chicken caecum in pure cultures.</title>
        <authorList>
            <person name="Medvecky M."/>
            <person name="Cejkova D."/>
            <person name="Polansky O."/>
            <person name="Karasova D."/>
            <person name="Kubasova T."/>
            <person name="Cizek A."/>
            <person name="Rychlik I."/>
        </authorList>
    </citation>
    <scope>NUCLEOTIDE SEQUENCE [LARGE SCALE GENOMIC DNA]</scope>
    <source>
        <strain evidence="2 3">An13</strain>
    </source>
</reference>
<evidence type="ECO:0000313" key="2">
    <source>
        <dbReference type="EMBL" id="OUQ35766.1"/>
    </source>
</evidence>
<feature type="transmembrane region" description="Helical" evidence="1">
    <location>
        <begin position="102"/>
        <end position="128"/>
    </location>
</feature>
<feature type="transmembrane region" description="Helical" evidence="1">
    <location>
        <begin position="57"/>
        <end position="90"/>
    </location>
</feature>
<keyword evidence="3" id="KW-1185">Reference proteome</keyword>
<dbReference type="Proteomes" id="UP000195305">
    <property type="component" value="Unassembled WGS sequence"/>
</dbReference>
<evidence type="ECO:0008006" key="4">
    <source>
        <dbReference type="Google" id="ProtNLM"/>
    </source>
</evidence>
<feature type="transmembrane region" description="Helical" evidence="1">
    <location>
        <begin position="230"/>
        <end position="256"/>
    </location>
</feature>
<name>A0A1Y4T0N7_9FIRM</name>
<feature type="transmembrane region" description="Helical" evidence="1">
    <location>
        <begin position="163"/>
        <end position="184"/>
    </location>
</feature>
<protein>
    <recommendedName>
        <fullName evidence="4">DUF2232 domain-containing protein</fullName>
    </recommendedName>
</protein>
<dbReference type="InterPro" id="IPR018710">
    <property type="entry name" value="DUF2232"/>
</dbReference>
<comment type="caution">
    <text evidence="2">The sequence shown here is derived from an EMBL/GenBank/DDBJ whole genome shotgun (WGS) entry which is preliminary data.</text>
</comment>
<keyword evidence="1" id="KW-1133">Transmembrane helix</keyword>
<feature type="transmembrane region" description="Helical" evidence="1">
    <location>
        <begin position="205"/>
        <end position="224"/>
    </location>
</feature>
<dbReference type="RefSeq" id="WP_087357314.1">
    <property type="nucleotide sequence ID" value="NZ_NFLJ01000006.1"/>
</dbReference>
<accession>A0A1Y4T0N7</accession>
<keyword evidence="1" id="KW-0812">Transmembrane</keyword>
<keyword evidence="1" id="KW-0472">Membrane</keyword>
<sequence>MGNIKIKKMVQGAMLSAIFGALSIFNTYTGSLLDIFICYVMVIPLVWYSYHYSLQDSLIVAFVSMLIIIITGLPFFAISAFSSCLIGLFLGQALKRHASRGALLLGTLFLTFLNNVLLYEVFAGLLGMDLIAEMKEMYIMMQDIIPSLSQSISLTSFLSLAPLLLLIMSILEMYVILLFCQMVLSRLDISFPSSFHIAYMHINRIIGWLVLFLWIFSYCLQNIFHFHSLYFTYIQLMSSLVFAVEGIAFLSWLLILYQKPRGIILVMLGFLIPFVLPVYIVIGIIDIFSDLREKLLYNKHNRQGGV</sequence>
<dbReference type="PANTHER" id="PTHR41324:SF1">
    <property type="entry name" value="DUF2232 DOMAIN-CONTAINING PROTEIN"/>
    <property type="match status" value="1"/>
</dbReference>
<evidence type="ECO:0000313" key="3">
    <source>
        <dbReference type="Proteomes" id="UP000195305"/>
    </source>
</evidence>
<dbReference type="Pfam" id="PF09991">
    <property type="entry name" value="DUF2232"/>
    <property type="match status" value="1"/>
</dbReference>
<organism evidence="2 3">
    <name type="scientific">Massilimicrobiota timonensis</name>
    <dbReference type="NCBI Taxonomy" id="1776392"/>
    <lineage>
        <taxon>Bacteria</taxon>
        <taxon>Bacillati</taxon>
        <taxon>Bacillota</taxon>
        <taxon>Erysipelotrichia</taxon>
        <taxon>Erysipelotrichales</taxon>
        <taxon>Erysipelotrichaceae</taxon>
        <taxon>Massilimicrobiota</taxon>
    </lineage>
</organism>
<gene>
    <name evidence="2" type="ORF">B5E75_03010</name>
</gene>
<feature type="transmembrane region" description="Helical" evidence="1">
    <location>
        <begin position="263"/>
        <end position="288"/>
    </location>
</feature>